<dbReference type="Proteomes" id="UP000829194">
    <property type="component" value="Chromosome"/>
</dbReference>
<dbReference type="EMBL" id="CP093547">
    <property type="protein sequence ID" value="UNP31773.1"/>
    <property type="molecule type" value="Genomic_DNA"/>
</dbReference>
<sequence length="178" mass="19220">MKRSLLWLCLLCPVLAQAAWIGPDGKPIPDSSSRRSDGDFGAQLLITPDEDGFRKEWAKQPGPPSLRTTDKARVGAPISAMVLFHGCKADAQGHCRVLARFFLSRPDGSRESAGEGPVWTAAPMPAGIIQLGQSAMTLTFEPRDRPGEYQVIAQVEDSVAGRRIDLSTPLQLDPGATR</sequence>
<dbReference type="RefSeq" id="WP_148648851.1">
    <property type="nucleotide sequence ID" value="NZ_CP011131.1"/>
</dbReference>
<evidence type="ECO:0000313" key="2">
    <source>
        <dbReference type="EMBL" id="UNP31773.1"/>
    </source>
</evidence>
<keyword evidence="3" id="KW-1185">Reference proteome</keyword>
<feature type="signal peptide" evidence="1">
    <location>
        <begin position="1"/>
        <end position="18"/>
    </location>
</feature>
<protein>
    <submittedName>
        <fullName evidence="2">Uncharacterized protein</fullName>
    </submittedName>
</protein>
<accession>A0ABY3XJD4</accession>
<proteinExistence type="predicted"/>
<evidence type="ECO:0000256" key="1">
    <source>
        <dbReference type="SAM" id="SignalP"/>
    </source>
</evidence>
<gene>
    <name evidence="2" type="ORF">MOV92_11210</name>
</gene>
<keyword evidence="1" id="KW-0732">Signal</keyword>
<name>A0ABY3XJD4_9GAMM</name>
<organism evidence="2 3">
    <name type="scientific">Lysobacter gummosus</name>
    <dbReference type="NCBI Taxonomy" id="262324"/>
    <lineage>
        <taxon>Bacteria</taxon>
        <taxon>Pseudomonadati</taxon>
        <taxon>Pseudomonadota</taxon>
        <taxon>Gammaproteobacteria</taxon>
        <taxon>Lysobacterales</taxon>
        <taxon>Lysobacteraceae</taxon>
        <taxon>Lysobacter</taxon>
    </lineage>
</organism>
<feature type="chain" id="PRO_5045346028" evidence="1">
    <location>
        <begin position="19"/>
        <end position="178"/>
    </location>
</feature>
<reference evidence="2 3" key="1">
    <citation type="submission" date="2022-03" db="EMBL/GenBank/DDBJ databases">
        <title>Complete genome sequence of Lysobacter capsici VKM B-2533 and Lysobacter gummosus 10.1.1, promising sources of lytic agents.</title>
        <authorList>
            <person name="Tarlachkov S.V."/>
            <person name="Kudryakova I.V."/>
            <person name="Afoshin A.S."/>
            <person name="Leontyevskaya E.A."/>
            <person name="Leontyevskaya N.V."/>
        </authorList>
    </citation>
    <scope>NUCLEOTIDE SEQUENCE [LARGE SCALE GENOMIC DNA]</scope>
    <source>
        <strain evidence="2 3">10.1.1</strain>
    </source>
</reference>
<evidence type="ECO:0000313" key="3">
    <source>
        <dbReference type="Proteomes" id="UP000829194"/>
    </source>
</evidence>